<dbReference type="InterPro" id="IPR052609">
    <property type="entry name" value="Ribosome_Biogenesis_Reg"/>
</dbReference>
<sequence length="1888" mass="207110">MPWDAFDTSEKVARALVQGGHSTRPRSGRNRKRKAPEGTAETPVLSVTEKLALVRHILEHDDLFFPQKHLFFLEWISGNLARESKEGPQQQAVSQSLCLEPESWRLMTDIFHGLVYDGVHTPWHTANAVEHDANAATRPAVKNHTLSTHIQAHILPAFVLTIQCMAETMTNDWDRLGQLTQALYQCWAVLSDTDLSLMYKAAFDGLPPLVHGVCQLLTMVLTQPPSMPSLSHVPAADTMLTATAFRWAIAVLTLFHQAMVESNRHKRNYSAIVDDLLPPYGKILVITETTIRSNDLVLQPLFSELTTLVNRCCFTGLFPMEHMFNYVVTLRTNRSAYGPKAVAYECTDILPAGRRGADHNETVTKKDANYCQALFDKLRTMLTSSELDVVRQALTLLPIVLDLGLTQLQAKVVEVKRIGTMRKSVNVEDELLWTGMVFVYSTAFFAMAVEPLYSHAHPNSTSVLTAQQMVKNNPAVLYTLQAVARVMDVMMAQKALHPGGSFTYRSQLAYLVPLLDPVLDILAYISRAPDAETSACISGAALTVINAYAQLDHDTVDANLPVILQYAMTTTVSQGKTAAGALLVTLFTAYAKSRHMDVFFQHVITAITTAQQDLTAATQSAWLDDRVLQALMGCITRYVPFTQFQLLLGILTSALATTFIPVSAVCETSSLTSPEPSTKRLKPDPQSTRSSAPLTGLPVLTLLICYFLRSLEPRTSQQRAIWNEKLTALYPALVEPLLFGAAESSNTASVARVFSGLLLHMTLWEVCVEYRTPLLTVDWLDRVWHAVAKLAWADPRTTVALVTATYQHVVYLCSQPAFYAQVAAMKSSLTADAALDNAFTRMQSRVQECVALVDWADVASVTSYAQWNRHPFSVDATNRDLALWHIVAFQYLDVTCLLTADAPIVKNVIDTVFGQFTCNDSNLLGGPAAPTASIGAAPVTFKSMVTALMRSANFYELPAIRDGFIPVFLKHFSHHWSKLLAVIAEPDTMVHTHASQLLPWFESTAETSNSQIGLSSLQALKAILTTTDLLPPSASRARPAAFTAGPSTLPPQLLVACRRLNTAFETLLLLPSEYLTASPLQTDRLVASGYCFQWALARVRQRFTQPSAQSAFRLIWQQGQRVLDQLLRNALETHPTNSAMLGDADVLMAQVTESMSLNSEFLELTGFTPMAAFTPTLVATTSLSPSSAKGPSILASRCQVIGEMVKFMVTARHGTTTPQGNAIANQLQYLTDRLAVNASNLLSNPEVAASKLSLTNLPEYNTAAVQLYTSTMQAITDVAKQAALTAATTTRALKSIGGTIATNVKSVHEFTALHLHQWTQWVAAADVPTITGEQLKSLHLTLELYAGTLCVQSACQLRNCRAPAIADLLALSSHALRAVGLIPTVEQSLNSQPAAALAMAWSATTKTIIQLFIDVMPEFAAHWQAQSNQHALAPSMILASHIVAYLRMMILAAGGRIEATLVGFRDTVMTNFIQDCDSAALTAVIVYVVNRLNKLARTTSDKASSSITTQLTATVVDQPSRSTHAYVQALLLVLEPILRHPYKQKAGNPLPGTFKDVIGAIRSTLQTFAYQNVVLACLTCLRWLSANRSLDFPSSDMVSFMETLVTVSTFQRLLPAPGPNQLPSQWPIPSLQNEAMTSIFQTIYYILYNLIRHRQQAIMPLLSNVLACIGNLFYVFTTPSPSDQLQEDTMKLVNGNPGRPDDGDGIPEELEDEPADANALEVMELLDKVGRDHRKAMVTSTPMFPFMAPFRPLPAECAHNFARLLASLTNHAMGAGASGKISGIAVGSTFKANSRVMQRNTSAQYTAKAIGHQIPYLLATYLHLQTAGTSPIENQYRTILQPGLYALIGALETTEREMLLASLDFTAKSLFRDMYADYRTHHQYTGNF</sequence>
<dbReference type="SUPFAM" id="SSF48371">
    <property type="entry name" value="ARM repeat"/>
    <property type="match status" value="1"/>
</dbReference>
<dbReference type="OrthoDB" id="160374at2759"/>
<gene>
    <name evidence="3" type="ORF">H4R34_000256</name>
</gene>
<dbReference type="InterPro" id="IPR018849">
    <property type="entry name" value="Urb2/Npa2_C"/>
</dbReference>
<feature type="region of interest" description="Disordered" evidence="1">
    <location>
        <begin position="16"/>
        <end position="42"/>
    </location>
</feature>
<name>A0A9W8EFK4_9FUNG</name>
<evidence type="ECO:0000313" key="3">
    <source>
        <dbReference type="EMBL" id="KAJ1985079.1"/>
    </source>
</evidence>
<dbReference type="Pfam" id="PF10441">
    <property type="entry name" value="Urb2"/>
    <property type="match status" value="1"/>
</dbReference>
<evidence type="ECO:0000256" key="1">
    <source>
        <dbReference type="SAM" id="MobiDB-lite"/>
    </source>
</evidence>
<proteinExistence type="predicted"/>
<dbReference type="EMBL" id="JANBQB010000005">
    <property type="protein sequence ID" value="KAJ1985079.1"/>
    <property type="molecule type" value="Genomic_DNA"/>
</dbReference>
<feature type="compositionally biased region" description="Basic residues" evidence="1">
    <location>
        <begin position="23"/>
        <end position="34"/>
    </location>
</feature>
<dbReference type="Proteomes" id="UP001151582">
    <property type="component" value="Unassembled WGS sequence"/>
</dbReference>
<reference evidence="3" key="1">
    <citation type="submission" date="2022-07" db="EMBL/GenBank/DDBJ databases">
        <title>Phylogenomic reconstructions and comparative analyses of Kickxellomycotina fungi.</title>
        <authorList>
            <person name="Reynolds N.K."/>
            <person name="Stajich J.E."/>
            <person name="Barry K."/>
            <person name="Grigoriev I.V."/>
            <person name="Crous P."/>
            <person name="Smith M.E."/>
        </authorList>
    </citation>
    <scope>NUCLEOTIDE SEQUENCE</scope>
    <source>
        <strain evidence="3">RSA 567</strain>
    </source>
</reference>
<accession>A0A9W8EFK4</accession>
<evidence type="ECO:0000259" key="2">
    <source>
        <dbReference type="Pfam" id="PF10441"/>
    </source>
</evidence>
<dbReference type="GO" id="GO:0005730">
    <property type="term" value="C:nucleolus"/>
    <property type="evidence" value="ECO:0007669"/>
    <property type="project" value="TreeGrafter"/>
</dbReference>
<feature type="domain" description="Nucleolar 27S pre-rRNA processing Urb2/Npa2 C-terminal" evidence="2">
    <location>
        <begin position="1576"/>
        <end position="1886"/>
    </location>
</feature>
<comment type="caution">
    <text evidence="3">The sequence shown here is derived from an EMBL/GenBank/DDBJ whole genome shotgun (WGS) entry which is preliminary data.</text>
</comment>
<dbReference type="GO" id="GO:0042254">
    <property type="term" value="P:ribosome biogenesis"/>
    <property type="evidence" value="ECO:0007669"/>
    <property type="project" value="TreeGrafter"/>
</dbReference>
<feature type="region of interest" description="Disordered" evidence="1">
    <location>
        <begin position="669"/>
        <end position="692"/>
    </location>
</feature>
<dbReference type="InterPro" id="IPR016024">
    <property type="entry name" value="ARM-type_fold"/>
</dbReference>
<dbReference type="PANTHER" id="PTHR15682">
    <property type="entry name" value="UNHEALTHY RIBOSOME BIOGENESIS PROTEIN 2 HOMOLOG"/>
    <property type="match status" value="1"/>
</dbReference>
<keyword evidence="4" id="KW-1185">Reference proteome</keyword>
<evidence type="ECO:0000313" key="4">
    <source>
        <dbReference type="Proteomes" id="UP001151582"/>
    </source>
</evidence>
<dbReference type="PANTHER" id="PTHR15682:SF2">
    <property type="entry name" value="UNHEALTHY RIBOSOME BIOGENESIS PROTEIN 2 HOMOLOG"/>
    <property type="match status" value="1"/>
</dbReference>
<organism evidence="3 4">
    <name type="scientific">Dimargaris verticillata</name>
    <dbReference type="NCBI Taxonomy" id="2761393"/>
    <lineage>
        <taxon>Eukaryota</taxon>
        <taxon>Fungi</taxon>
        <taxon>Fungi incertae sedis</taxon>
        <taxon>Zoopagomycota</taxon>
        <taxon>Kickxellomycotina</taxon>
        <taxon>Dimargaritomycetes</taxon>
        <taxon>Dimargaritales</taxon>
        <taxon>Dimargaritaceae</taxon>
        <taxon>Dimargaris</taxon>
    </lineage>
</organism>
<protein>
    <recommendedName>
        <fullName evidence="2">Nucleolar 27S pre-rRNA processing Urb2/Npa2 C-terminal domain-containing protein</fullName>
    </recommendedName>
</protein>